<name>A0ABW0KPJ2_9BACT</name>
<organism evidence="2 3">
    <name type="scientific">Prosthecobacter fluviatilis</name>
    <dbReference type="NCBI Taxonomy" id="445931"/>
    <lineage>
        <taxon>Bacteria</taxon>
        <taxon>Pseudomonadati</taxon>
        <taxon>Verrucomicrobiota</taxon>
        <taxon>Verrucomicrobiia</taxon>
        <taxon>Verrucomicrobiales</taxon>
        <taxon>Verrucomicrobiaceae</taxon>
        <taxon>Prosthecobacter</taxon>
    </lineage>
</organism>
<keyword evidence="3" id="KW-1185">Reference proteome</keyword>
<gene>
    <name evidence="2" type="ORF">ACFQDI_09840</name>
</gene>
<evidence type="ECO:0000256" key="1">
    <source>
        <dbReference type="SAM" id="SignalP"/>
    </source>
</evidence>
<feature type="signal peptide" evidence="1">
    <location>
        <begin position="1"/>
        <end position="21"/>
    </location>
</feature>
<dbReference type="EMBL" id="JBHSMQ010000003">
    <property type="protein sequence ID" value="MFC5455155.1"/>
    <property type="molecule type" value="Genomic_DNA"/>
</dbReference>
<protein>
    <submittedName>
        <fullName evidence="2">Uncharacterized protein</fullName>
    </submittedName>
</protein>
<feature type="chain" id="PRO_5046557065" evidence="1">
    <location>
        <begin position="22"/>
        <end position="227"/>
    </location>
</feature>
<sequence length="227" mass="25126">MKDKTRLLTLAAFAAVTSVFGTPTGLNNIPTAETIDHRTVAAQFFTSFGGSNQFATSGPGKSTQWAGFKTGWDFKPLHLEWGLDSALGTGYSGPLLFQTKARIQPWQDGMIAVGVAGVALTDSRRAGDPFTYAMMHHDFHVVRVHAGYGLQTNGNSYLFGVDRTWKLFERNFNLNADLVQSRDQQGHIAAVGAKYFVNKHIVLETWANFPDKDRASWIAKINYVFTF</sequence>
<evidence type="ECO:0000313" key="2">
    <source>
        <dbReference type="EMBL" id="MFC5455155.1"/>
    </source>
</evidence>
<dbReference type="Proteomes" id="UP001596052">
    <property type="component" value="Unassembled WGS sequence"/>
</dbReference>
<dbReference type="RefSeq" id="WP_377165957.1">
    <property type="nucleotide sequence ID" value="NZ_JBHSMQ010000003.1"/>
</dbReference>
<evidence type="ECO:0000313" key="3">
    <source>
        <dbReference type="Proteomes" id="UP001596052"/>
    </source>
</evidence>
<proteinExistence type="predicted"/>
<keyword evidence="1" id="KW-0732">Signal</keyword>
<comment type="caution">
    <text evidence="2">The sequence shown here is derived from an EMBL/GenBank/DDBJ whole genome shotgun (WGS) entry which is preliminary data.</text>
</comment>
<accession>A0ABW0KPJ2</accession>
<reference evidence="3" key="1">
    <citation type="journal article" date="2019" name="Int. J. Syst. Evol. Microbiol.">
        <title>The Global Catalogue of Microorganisms (GCM) 10K type strain sequencing project: providing services to taxonomists for standard genome sequencing and annotation.</title>
        <authorList>
            <consortium name="The Broad Institute Genomics Platform"/>
            <consortium name="The Broad Institute Genome Sequencing Center for Infectious Disease"/>
            <person name="Wu L."/>
            <person name="Ma J."/>
        </authorList>
    </citation>
    <scope>NUCLEOTIDE SEQUENCE [LARGE SCALE GENOMIC DNA]</scope>
    <source>
        <strain evidence="3">CGMCC 4.1469</strain>
    </source>
</reference>